<name>A0A9P7KM69_9HYPO</name>
<gene>
    <name evidence="2" type="ORF">KAF25_009118</name>
</gene>
<evidence type="ECO:0000313" key="3">
    <source>
        <dbReference type="Proteomes" id="UP000782241"/>
    </source>
</evidence>
<accession>A0A9P7KM69</accession>
<dbReference type="AlphaFoldDB" id="A0A9P7KM69"/>
<keyword evidence="3" id="KW-1185">Reference proteome</keyword>
<evidence type="ECO:0008006" key="4">
    <source>
        <dbReference type="Google" id="ProtNLM"/>
    </source>
</evidence>
<protein>
    <recommendedName>
        <fullName evidence="4">Protein kinase domain-containing protein</fullName>
    </recommendedName>
</protein>
<comment type="caution">
    <text evidence="2">The sequence shown here is derived from an EMBL/GenBank/DDBJ whole genome shotgun (WGS) entry which is preliminary data.</text>
</comment>
<feature type="compositionally biased region" description="Basic and acidic residues" evidence="1">
    <location>
        <begin position="364"/>
        <end position="375"/>
    </location>
</feature>
<dbReference type="Proteomes" id="UP000782241">
    <property type="component" value="Unassembled WGS sequence"/>
</dbReference>
<sequence>MSALSTPPTSPGRELTVPSYRAGLSLELNITKSCIATLNEHTITAQITSIITETMSPVMHVNLVTAQGPTAAVLKLYDRRFGTHLREMRGKYVPCRSEDEVAFEQFVCNGAMGSFLDEIEEDFRTQPLPSTAEDWREGPDAEARFEAALWYEANKQYTNETRAYTRLKDLQGIMIPRLYTQVRVASKDNYNADCSKYMSVKGILLQVIPGCNLWDFAKSPSSPQSHKEWTCIVQKAVDAAHEINKRDVILDDSGPRNVVVDKVTHRPFIVDLAQCTFKNDMFQLWEAEGFDSDSEEEEENGNDRNPEVEWWSRIQARENPASIGLLMTKRLLKTHELKVEFQYPDYQQLLQAAKVSAASPGVSRPDEESGKNTKD</sequence>
<organism evidence="2 3">
    <name type="scientific">Fusarium avenaceum</name>
    <dbReference type="NCBI Taxonomy" id="40199"/>
    <lineage>
        <taxon>Eukaryota</taxon>
        <taxon>Fungi</taxon>
        <taxon>Dikarya</taxon>
        <taxon>Ascomycota</taxon>
        <taxon>Pezizomycotina</taxon>
        <taxon>Sordariomycetes</taxon>
        <taxon>Hypocreomycetidae</taxon>
        <taxon>Hypocreales</taxon>
        <taxon>Nectriaceae</taxon>
        <taxon>Fusarium</taxon>
        <taxon>Fusarium tricinctum species complex</taxon>
    </lineage>
</organism>
<evidence type="ECO:0000313" key="2">
    <source>
        <dbReference type="EMBL" id="KAG5654899.1"/>
    </source>
</evidence>
<feature type="region of interest" description="Disordered" evidence="1">
    <location>
        <begin position="354"/>
        <end position="375"/>
    </location>
</feature>
<reference evidence="2" key="1">
    <citation type="submission" date="2021-04" db="EMBL/GenBank/DDBJ databases">
        <title>Draft genome of Fusarium avenaceum strain F156N33, isolated from an atmospheric sample in Virginia.</title>
        <authorList>
            <person name="Yang S."/>
            <person name="Vinatzer B.A."/>
            <person name="Coleman J."/>
        </authorList>
    </citation>
    <scope>NUCLEOTIDE SEQUENCE</scope>
    <source>
        <strain evidence="2">F156N33</strain>
    </source>
</reference>
<evidence type="ECO:0000256" key="1">
    <source>
        <dbReference type="SAM" id="MobiDB-lite"/>
    </source>
</evidence>
<dbReference type="EMBL" id="JAGPUO010000042">
    <property type="protein sequence ID" value="KAG5654899.1"/>
    <property type="molecule type" value="Genomic_DNA"/>
</dbReference>
<proteinExistence type="predicted"/>